<evidence type="ECO:0000313" key="2">
    <source>
        <dbReference type="EMBL" id="CAE6459179.1"/>
    </source>
</evidence>
<protein>
    <submittedName>
        <fullName evidence="2">Uncharacterized protein</fullName>
    </submittedName>
</protein>
<evidence type="ECO:0000256" key="1">
    <source>
        <dbReference type="SAM" id="MobiDB-lite"/>
    </source>
</evidence>
<proteinExistence type="predicted"/>
<dbReference type="EMBL" id="CAJMWW010000227">
    <property type="protein sequence ID" value="CAE6459179.1"/>
    <property type="molecule type" value="Genomic_DNA"/>
</dbReference>
<gene>
    <name evidence="2" type="ORF">RDB_LOCUS147769</name>
</gene>
<dbReference type="Proteomes" id="UP000663841">
    <property type="component" value="Unassembled WGS sequence"/>
</dbReference>
<sequence>MNTKRIESEHHDVAVEAIPYTQTSATVNPSHNPNNPNNPQELEVDLNESPSDFLDMIRHVVDDMTRRVNENVTDQYNAADLTKYVKSNDKYV</sequence>
<dbReference type="AlphaFoldDB" id="A0A8H3BL34"/>
<evidence type="ECO:0000313" key="3">
    <source>
        <dbReference type="Proteomes" id="UP000663841"/>
    </source>
</evidence>
<name>A0A8H3BL34_9AGAM</name>
<reference evidence="2" key="1">
    <citation type="submission" date="2021-01" db="EMBL/GenBank/DDBJ databases">
        <authorList>
            <person name="Kaushik A."/>
        </authorList>
    </citation>
    <scope>NUCLEOTIDE SEQUENCE</scope>
    <source>
        <strain evidence="2">AG3-T5</strain>
    </source>
</reference>
<feature type="compositionally biased region" description="Low complexity" evidence="1">
    <location>
        <begin position="28"/>
        <end position="39"/>
    </location>
</feature>
<feature type="region of interest" description="Disordered" evidence="1">
    <location>
        <begin position="23"/>
        <end position="42"/>
    </location>
</feature>
<accession>A0A8H3BL34</accession>
<organism evidence="2 3">
    <name type="scientific">Rhizoctonia solani</name>
    <dbReference type="NCBI Taxonomy" id="456999"/>
    <lineage>
        <taxon>Eukaryota</taxon>
        <taxon>Fungi</taxon>
        <taxon>Dikarya</taxon>
        <taxon>Basidiomycota</taxon>
        <taxon>Agaricomycotina</taxon>
        <taxon>Agaricomycetes</taxon>
        <taxon>Cantharellales</taxon>
        <taxon>Ceratobasidiaceae</taxon>
        <taxon>Rhizoctonia</taxon>
    </lineage>
</organism>
<comment type="caution">
    <text evidence="2">The sequence shown here is derived from an EMBL/GenBank/DDBJ whole genome shotgun (WGS) entry which is preliminary data.</text>
</comment>